<evidence type="ECO:0000259" key="19">
    <source>
        <dbReference type="PROSITE" id="PS50011"/>
    </source>
</evidence>
<dbReference type="InterPro" id="IPR008271">
    <property type="entry name" value="Ser/Thr_kinase_AS"/>
</dbReference>
<dbReference type="InterPro" id="IPR017441">
    <property type="entry name" value="Protein_kinase_ATP_BS"/>
</dbReference>
<dbReference type="GO" id="GO:0005524">
    <property type="term" value="F:ATP binding"/>
    <property type="evidence" value="ECO:0007669"/>
    <property type="project" value="UniProtKB-UniRule"/>
</dbReference>
<dbReference type="InterPro" id="IPR018247">
    <property type="entry name" value="EF_Hand_1_Ca_BS"/>
</dbReference>
<feature type="compositionally biased region" description="Acidic residues" evidence="18">
    <location>
        <begin position="31"/>
        <end position="41"/>
    </location>
</feature>
<dbReference type="GO" id="GO:0016020">
    <property type="term" value="C:membrane"/>
    <property type="evidence" value="ECO:0007669"/>
    <property type="project" value="UniProtKB-SubCell"/>
</dbReference>
<evidence type="ECO:0000256" key="8">
    <source>
        <dbReference type="ARBA" id="ARBA00022741"/>
    </source>
</evidence>
<feature type="domain" description="EF-hand" evidence="20">
    <location>
        <begin position="438"/>
        <end position="473"/>
    </location>
</feature>
<sequence length="816" mass="91162">MGGCYSAPSSNDSFVDRKKKPSLHCLPSSYTDDDDDDDERDLDTRPSSPLSILDGLPAVDFLQRYCLGAELGRGEFGVTRRCTDNETGEALACKIISKRKIRSMEDMVDVRREVEIMKTLSEHPNIVSLREAYEDGESVYLIMEVCEGGELFDRIVAKGHYSERAAANVAKTIVEVVQLCHKHGVIHRDLKPENFLFANNSEDSPLKAIDFGLSVFFKPGQRFTEVVGSPYYIAPEVLKRSYGPEVDVWSAGVILYILLCGVPPFWAENDEGIIQSILNSSIDFEREPWPKISRNAKDLVQRMLDPNPSTRLTAQQVLDHPWLQHANKAPNVSLGETVRARLQQFSVMNRFKKKALRVVAEQLPIEEAANIKKIFYMMDKDKNGTLTLEELKEGLHIIGNPVPEPDVKMLLEAADVDGNGTLDCEEFMTVSVHLKKISSEEQLTKAFNYFDKDGSGYIEMDELREALVEGDAPTEQVIWEIISDVDTDKDGRISYKEFELMMKSGSDWRNGSRHSHVTRPRSRLNATVHRGLGYPTVRARSGIGIGACPMEERTRKEEDDEPVTAVAAAAVAEEEEEAKGWSERGWRSGEEAWPRKGGGGGVMLEGYVLGSAYGGERGPGGVKGTRSLTDEDLEELKACLDLGFGFTYEGIPELCNTLPALELCYSMRQRFHLDDQHEQISPEDSLPFANWMISSPGSLMLPRSFLCFLSVKKGAKRFHLSCLKWWIYVYGLAVMIQMKLKQGSSTGLRQSHALSDYAAERACITLSLSTVGRSNIYTCESTAKANFFGVNHLLIATGIKPFFSHSEELFILNAIL</sequence>
<dbReference type="PROSITE" id="PS00107">
    <property type="entry name" value="PROTEIN_KINASE_ATP"/>
    <property type="match status" value="1"/>
</dbReference>
<dbReference type="PROSITE" id="PS50222">
    <property type="entry name" value="EF_HAND_2"/>
    <property type="match status" value="4"/>
</dbReference>
<evidence type="ECO:0000256" key="15">
    <source>
        <dbReference type="ARBA" id="ARBA00047899"/>
    </source>
</evidence>
<dbReference type="FunFam" id="1.10.238.10:FF:000050">
    <property type="entry name" value="Calcium-dependent protein kinase 7"/>
    <property type="match status" value="1"/>
</dbReference>
<evidence type="ECO:0000259" key="20">
    <source>
        <dbReference type="PROSITE" id="PS50222"/>
    </source>
</evidence>
<evidence type="ECO:0000256" key="1">
    <source>
        <dbReference type="ARBA" id="ARBA00004635"/>
    </source>
</evidence>
<keyword evidence="6" id="KW-0479">Metal-binding</keyword>
<name>A0A9E7JDD8_9LILI</name>
<evidence type="ECO:0000256" key="10">
    <source>
        <dbReference type="ARBA" id="ARBA00022837"/>
    </source>
</evidence>
<feature type="domain" description="Protein kinase" evidence="19">
    <location>
        <begin position="65"/>
        <end position="323"/>
    </location>
</feature>
<keyword evidence="8 17" id="KW-0547">Nucleotide-binding</keyword>
<dbReference type="InterPro" id="IPR002048">
    <property type="entry name" value="EF_hand_dom"/>
</dbReference>
<protein>
    <recommendedName>
        <fullName evidence="2">non-specific serine/threonine protein kinase</fullName>
        <ecNumber evidence="2">2.7.11.1</ecNumber>
    </recommendedName>
</protein>
<dbReference type="InterPro" id="IPR011992">
    <property type="entry name" value="EF-hand-dom_pair"/>
</dbReference>
<dbReference type="SUPFAM" id="SSF56112">
    <property type="entry name" value="Protein kinase-like (PK-like)"/>
    <property type="match status" value="1"/>
</dbReference>
<dbReference type="Gene3D" id="1.10.510.10">
    <property type="entry name" value="Transferase(Phosphotransferase) domain 1"/>
    <property type="match status" value="1"/>
</dbReference>
<evidence type="ECO:0000256" key="17">
    <source>
        <dbReference type="PROSITE-ProRule" id="PRU10141"/>
    </source>
</evidence>
<keyword evidence="11 17" id="KW-0067">ATP-binding</keyword>
<dbReference type="InterPro" id="IPR000719">
    <property type="entry name" value="Prot_kinase_dom"/>
</dbReference>
<keyword evidence="4" id="KW-0808">Transferase</keyword>
<feature type="domain" description="EF-hand" evidence="20">
    <location>
        <begin position="475"/>
        <end position="508"/>
    </location>
</feature>
<keyword evidence="22" id="KW-1185">Reference proteome</keyword>
<dbReference type="Gene3D" id="1.10.238.10">
    <property type="entry name" value="EF-hand"/>
    <property type="match status" value="1"/>
</dbReference>
<proteinExistence type="inferred from homology"/>
<evidence type="ECO:0000256" key="7">
    <source>
        <dbReference type="ARBA" id="ARBA00022737"/>
    </source>
</evidence>
<dbReference type="GO" id="GO:0004674">
    <property type="term" value="F:protein serine/threonine kinase activity"/>
    <property type="evidence" value="ECO:0007669"/>
    <property type="project" value="UniProtKB-KW"/>
</dbReference>
<feature type="binding site" evidence="17">
    <location>
        <position position="94"/>
    </location>
    <ligand>
        <name>ATP</name>
        <dbReference type="ChEBI" id="CHEBI:30616"/>
    </ligand>
</feature>
<dbReference type="AlphaFoldDB" id="A0A9E7JDD8"/>
<dbReference type="Proteomes" id="UP001055439">
    <property type="component" value="Chromosome 1"/>
</dbReference>
<feature type="region of interest" description="Disordered" evidence="18">
    <location>
        <begin position="1"/>
        <end position="49"/>
    </location>
</feature>
<dbReference type="InterPro" id="IPR012881">
    <property type="entry name" value="DUF1685"/>
</dbReference>
<feature type="compositionally biased region" description="Basic and acidic residues" evidence="18">
    <location>
        <begin position="578"/>
        <end position="593"/>
    </location>
</feature>
<keyword evidence="10" id="KW-0106">Calcium</keyword>
<keyword evidence="3" id="KW-0723">Serine/threonine-protein kinase</keyword>
<feature type="domain" description="EF-hand" evidence="20">
    <location>
        <begin position="402"/>
        <end position="437"/>
    </location>
</feature>
<evidence type="ECO:0000313" key="21">
    <source>
        <dbReference type="EMBL" id="URD77010.1"/>
    </source>
</evidence>
<evidence type="ECO:0000256" key="13">
    <source>
        <dbReference type="ARBA" id="ARBA00023288"/>
    </source>
</evidence>
<evidence type="ECO:0000256" key="3">
    <source>
        <dbReference type="ARBA" id="ARBA00022527"/>
    </source>
</evidence>
<dbReference type="FunFam" id="3.30.200.20:FF:000462">
    <property type="entry name" value="Calcium-dependent protein kinase 24"/>
    <property type="match status" value="1"/>
</dbReference>
<evidence type="ECO:0000256" key="4">
    <source>
        <dbReference type="ARBA" id="ARBA00022679"/>
    </source>
</evidence>
<dbReference type="EMBL" id="CP097502">
    <property type="protein sequence ID" value="URD77010.1"/>
    <property type="molecule type" value="Genomic_DNA"/>
</dbReference>
<evidence type="ECO:0000256" key="5">
    <source>
        <dbReference type="ARBA" id="ARBA00022707"/>
    </source>
</evidence>
<comment type="subcellular location">
    <subcellularLocation>
        <location evidence="1">Membrane</location>
        <topology evidence="1">Lipid-anchor</topology>
    </subcellularLocation>
</comment>
<comment type="catalytic activity">
    <reaction evidence="16">
        <text>L-seryl-[protein] + ATP = O-phospho-L-seryl-[protein] + ADP + H(+)</text>
        <dbReference type="Rhea" id="RHEA:17989"/>
        <dbReference type="Rhea" id="RHEA-COMP:9863"/>
        <dbReference type="Rhea" id="RHEA-COMP:11604"/>
        <dbReference type="ChEBI" id="CHEBI:15378"/>
        <dbReference type="ChEBI" id="CHEBI:29999"/>
        <dbReference type="ChEBI" id="CHEBI:30616"/>
        <dbReference type="ChEBI" id="CHEBI:83421"/>
        <dbReference type="ChEBI" id="CHEBI:456216"/>
        <dbReference type="EC" id="2.7.11.1"/>
    </reaction>
</comment>
<organism evidence="21 22">
    <name type="scientific">Musa troglodytarum</name>
    <name type="common">fe'i banana</name>
    <dbReference type="NCBI Taxonomy" id="320322"/>
    <lineage>
        <taxon>Eukaryota</taxon>
        <taxon>Viridiplantae</taxon>
        <taxon>Streptophyta</taxon>
        <taxon>Embryophyta</taxon>
        <taxon>Tracheophyta</taxon>
        <taxon>Spermatophyta</taxon>
        <taxon>Magnoliopsida</taxon>
        <taxon>Liliopsida</taxon>
        <taxon>Zingiberales</taxon>
        <taxon>Musaceae</taxon>
        <taxon>Musa</taxon>
    </lineage>
</organism>
<dbReference type="PROSITE" id="PS50011">
    <property type="entry name" value="PROTEIN_KINASE_DOM"/>
    <property type="match status" value="1"/>
</dbReference>
<feature type="domain" description="EF-hand" evidence="20">
    <location>
        <begin position="366"/>
        <end position="401"/>
    </location>
</feature>
<dbReference type="Pfam" id="PF00069">
    <property type="entry name" value="Pkinase"/>
    <property type="match status" value="1"/>
</dbReference>
<evidence type="ECO:0000256" key="11">
    <source>
        <dbReference type="ARBA" id="ARBA00022840"/>
    </source>
</evidence>
<keyword evidence="13" id="KW-0449">Lipoprotein</keyword>
<evidence type="ECO:0000256" key="18">
    <source>
        <dbReference type="SAM" id="MobiDB-lite"/>
    </source>
</evidence>
<keyword evidence="9" id="KW-0418">Kinase</keyword>
<keyword evidence="5" id="KW-0519">Myristate</keyword>
<dbReference type="GO" id="GO:0005509">
    <property type="term" value="F:calcium ion binding"/>
    <property type="evidence" value="ECO:0007669"/>
    <property type="project" value="InterPro"/>
</dbReference>
<dbReference type="CDD" id="cd05117">
    <property type="entry name" value="STKc_CAMK"/>
    <property type="match status" value="1"/>
</dbReference>
<accession>A0A9E7JDD8</accession>
<keyword evidence="12" id="KW-0472">Membrane</keyword>
<evidence type="ECO:0000256" key="6">
    <source>
        <dbReference type="ARBA" id="ARBA00022723"/>
    </source>
</evidence>
<gene>
    <name evidence="21" type="ORF">MUK42_09584</name>
</gene>
<dbReference type="CDD" id="cd00051">
    <property type="entry name" value="EFh"/>
    <property type="match status" value="1"/>
</dbReference>
<dbReference type="SMART" id="SM00054">
    <property type="entry name" value="EFh"/>
    <property type="match status" value="4"/>
</dbReference>
<dbReference type="PROSITE" id="PS00108">
    <property type="entry name" value="PROTEIN_KINASE_ST"/>
    <property type="match status" value="1"/>
</dbReference>
<comment type="similarity">
    <text evidence="14">Belongs to the protein kinase superfamily. Ser/Thr protein kinase family. CDPK subfamily.</text>
</comment>
<evidence type="ECO:0000256" key="2">
    <source>
        <dbReference type="ARBA" id="ARBA00012513"/>
    </source>
</evidence>
<comment type="catalytic activity">
    <reaction evidence="15">
        <text>L-threonyl-[protein] + ATP = O-phospho-L-threonyl-[protein] + ADP + H(+)</text>
        <dbReference type="Rhea" id="RHEA:46608"/>
        <dbReference type="Rhea" id="RHEA-COMP:11060"/>
        <dbReference type="Rhea" id="RHEA-COMP:11605"/>
        <dbReference type="ChEBI" id="CHEBI:15378"/>
        <dbReference type="ChEBI" id="CHEBI:30013"/>
        <dbReference type="ChEBI" id="CHEBI:30616"/>
        <dbReference type="ChEBI" id="CHEBI:61977"/>
        <dbReference type="ChEBI" id="CHEBI:456216"/>
        <dbReference type="EC" id="2.7.11.1"/>
    </reaction>
</comment>
<dbReference type="SMART" id="SM00220">
    <property type="entry name" value="S_TKc"/>
    <property type="match status" value="1"/>
</dbReference>
<dbReference type="Pfam" id="PF13499">
    <property type="entry name" value="EF-hand_7"/>
    <property type="match status" value="2"/>
</dbReference>
<dbReference type="PANTHER" id="PTHR24349">
    <property type="entry name" value="SERINE/THREONINE-PROTEIN KINASE"/>
    <property type="match status" value="1"/>
</dbReference>
<keyword evidence="7" id="KW-0677">Repeat</keyword>
<dbReference type="EC" id="2.7.11.1" evidence="2"/>
<feature type="region of interest" description="Disordered" evidence="18">
    <location>
        <begin position="571"/>
        <end position="593"/>
    </location>
</feature>
<dbReference type="InterPro" id="IPR011009">
    <property type="entry name" value="Kinase-like_dom_sf"/>
</dbReference>
<dbReference type="FunFam" id="1.10.510.10:FF:000067">
    <property type="entry name" value="calcium-dependent protein kinase 13"/>
    <property type="match status" value="1"/>
</dbReference>
<reference evidence="21" key="1">
    <citation type="submission" date="2022-05" db="EMBL/GenBank/DDBJ databases">
        <title>The Musa troglodytarum L. genome provides insights into the mechanism of non-climacteric behaviour and enrichment of carotenoids.</title>
        <authorList>
            <person name="Wang J."/>
        </authorList>
    </citation>
    <scope>NUCLEOTIDE SEQUENCE</scope>
    <source>
        <tissue evidence="21">Leaf</tissue>
    </source>
</reference>
<evidence type="ECO:0000256" key="9">
    <source>
        <dbReference type="ARBA" id="ARBA00022777"/>
    </source>
</evidence>
<evidence type="ECO:0000313" key="22">
    <source>
        <dbReference type="Proteomes" id="UP001055439"/>
    </source>
</evidence>
<dbReference type="OrthoDB" id="40902at2759"/>
<evidence type="ECO:0000256" key="14">
    <source>
        <dbReference type="ARBA" id="ARBA00024334"/>
    </source>
</evidence>
<evidence type="ECO:0000256" key="12">
    <source>
        <dbReference type="ARBA" id="ARBA00023136"/>
    </source>
</evidence>
<dbReference type="PROSITE" id="PS00018">
    <property type="entry name" value="EF_HAND_1"/>
    <property type="match status" value="4"/>
</dbReference>
<dbReference type="SUPFAM" id="SSF47473">
    <property type="entry name" value="EF-hand"/>
    <property type="match status" value="1"/>
</dbReference>
<dbReference type="Pfam" id="PF07939">
    <property type="entry name" value="DUF1685"/>
    <property type="match status" value="1"/>
</dbReference>
<evidence type="ECO:0000256" key="16">
    <source>
        <dbReference type="ARBA" id="ARBA00048679"/>
    </source>
</evidence>
<dbReference type="Gene3D" id="3.30.200.20">
    <property type="entry name" value="Phosphorylase Kinase, domain 1"/>
    <property type="match status" value="1"/>
</dbReference>
<dbReference type="InterPro" id="IPR050205">
    <property type="entry name" value="CDPK_Ser/Thr_kinases"/>
</dbReference>